<dbReference type="InterPro" id="IPR036163">
    <property type="entry name" value="HMA_dom_sf"/>
</dbReference>
<dbReference type="Pfam" id="PF00403">
    <property type="entry name" value="HMA"/>
    <property type="match status" value="1"/>
</dbReference>
<accession>A0A553V148</accession>
<organism evidence="3 4">
    <name type="scientific">Deinococcus detaillensis</name>
    <dbReference type="NCBI Taxonomy" id="2592048"/>
    <lineage>
        <taxon>Bacteria</taxon>
        <taxon>Thermotogati</taxon>
        <taxon>Deinococcota</taxon>
        <taxon>Deinococci</taxon>
        <taxon>Deinococcales</taxon>
        <taxon>Deinococcaceae</taxon>
        <taxon>Deinococcus</taxon>
    </lineage>
</organism>
<dbReference type="InterPro" id="IPR017969">
    <property type="entry name" value="Heavy-metal-associated_CS"/>
</dbReference>
<dbReference type="PROSITE" id="PS01047">
    <property type="entry name" value="HMA_1"/>
    <property type="match status" value="1"/>
</dbReference>
<protein>
    <submittedName>
        <fullName evidence="3">Heavy-metal-associated domain-containing protein</fullName>
    </submittedName>
</protein>
<keyword evidence="4" id="KW-1185">Reference proteome</keyword>
<dbReference type="CDD" id="cd00371">
    <property type="entry name" value="HMA"/>
    <property type="match status" value="1"/>
</dbReference>
<name>A0A553V148_9DEIO</name>
<sequence>MTQHPNALHSSGLQLDNTELMVTGMTCAHCQTAVTRALEGVPGVKEVSVDLSSGLARVRGEADRQALLDAVEEEGYKATLQL</sequence>
<reference evidence="3 4" key="1">
    <citation type="submission" date="2019-07" db="EMBL/GenBank/DDBJ databases">
        <title>Deinococcus detaillus sp. nov., isolated from humus soil in Antarctica.</title>
        <authorList>
            <person name="Zhang K."/>
        </authorList>
    </citation>
    <scope>NUCLEOTIDE SEQUENCE [LARGE SCALE GENOMIC DNA]</scope>
    <source>
        <strain evidence="3 4">H1</strain>
    </source>
</reference>
<dbReference type="PROSITE" id="PS50846">
    <property type="entry name" value="HMA_2"/>
    <property type="match status" value="1"/>
</dbReference>
<evidence type="ECO:0000259" key="2">
    <source>
        <dbReference type="PROSITE" id="PS50846"/>
    </source>
</evidence>
<evidence type="ECO:0000256" key="1">
    <source>
        <dbReference type="ARBA" id="ARBA00022723"/>
    </source>
</evidence>
<dbReference type="OrthoDB" id="9813965at2"/>
<dbReference type="EMBL" id="VKDB01000006">
    <property type="protein sequence ID" value="TSA86198.1"/>
    <property type="molecule type" value="Genomic_DNA"/>
</dbReference>
<evidence type="ECO:0000313" key="3">
    <source>
        <dbReference type="EMBL" id="TSA86198.1"/>
    </source>
</evidence>
<keyword evidence="1" id="KW-0479">Metal-binding</keyword>
<feature type="domain" description="HMA" evidence="2">
    <location>
        <begin position="16"/>
        <end position="79"/>
    </location>
</feature>
<dbReference type="RefSeq" id="WP_143720420.1">
    <property type="nucleotide sequence ID" value="NZ_VKDB01000006.1"/>
</dbReference>
<evidence type="ECO:0000313" key="4">
    <source>
        <dbReference type="Proteomes" id="UP000316092"/>
    </source>
</evidence>
<proteinExistence type="predicted"/>
<gene>
    <name evidence="3" type="ORF">FNU79_08520</name>
</gene>
<dbReference type="Gene3D" id="3.30.70.100">
    <property type="match status" value="1"/>
</dbReference>
<comment type="caution">
    <text evidence="3">The sequence shown here is derived from an EMBL/GenBank/DDBJ whole genome shotgun (WGS) entry which is preliminary data.</text>
</comment>
<dbReference type="GO" id="GO:0046872">
    <property type="term" value="F:metal ion binding"/>
    <property type="evidence" value="ECO:0007669"/>
    <property type="project" value="UniProtKB-KW"/>
</dbReference>
<dbReference type="AlphaFoldDB" id="A0A553V148"/>
<dbReference type="Proteomes" id="UP000316092">
    <property type="component" value="Unassembled WGS sequence"/>
</dbReference>
<dbReference type="InterPro" id="IPR006121">
    <property type="entry name" value="HMA_dom"/>
</dbReference>
<dbReference type="SUPFAM" id="SSF55008">
    <property type="entry name" value="HMA, heavy metal-associated domain"/>
    <property type="match status" value="1"/>
</dbReference>